<dbReference type="OrthoDB" id="3900342at2759"/>
<feature type="transmembrane region" description="Helical" evidence="6">
    <location>
        <begin position="194"/>
        <end position="213"/>
    </location>
</feature>
<dbReference type="HOGENOM" id="CLU_007946_12_1_1"/>
<accession>W3XK55</accession>
<keyword evidence="9" id="KW-1185">Reference proteome</keyword>
<sequence>MAVSPEIGFSGHDNSDVEKKANLSKVQSSCDGEVLESSSHGTKRAIKSRHAHMIAIGGSVGTSLFVASGQALAAGGPALLLISYLLLSLLVYGIVTAVIEIGTYLPVPGSSMSMYCGRYVSRSLGVAQGYLYFYAFGIIAAYEVVAGTIIIDYWPNKVHVAILITIMVAVVILLNVFPVGVYAEAEFWFASIKVVLILGLLLLSLVLMCGGGPGHERLGFRYWDNPGAVNEYILPGAKGRFVAFIYVWILCGFSFYFGPELVIVTSGEMRNPRKNLPIAARQFFWRLIFFYVLGAIAMGAICASNSPGLVSGSGNANSSPWVIAIKNAGIEGLPSVVNAGILTSAWSSGNSYLYMSSRSLYSLAVSGDAPKIFARCNRWGVPTYSVLTASLFMLLAYMSCSSEAGTVFNWFINITNTTGYTSWVLCCITFIRFRKACKAQGIKPPYQSRIQPWAAWICMIIFAILCLLNGFTNFFLGHWSTGNFFSAYIGLPIFFIIWLGHKFTVGRKDSWMYNPSDVDLTTGLDVIEADVLMYQEEEMSRGESKGFLHTVKKIVAS</sequence>
<feature type="transmembrane region" description="Helical" evidence="6">
    <location>
        <begin position="482"/>
        <end position="500"/>
    </location>
</feature>
<protein>
    <recommendedName>
        <fullName evidence="7">Amino acid permease/ SLC12A domain-containing protein</fullName>
    </recommendedName>
</protein>
<dbReference type="GeneID" id="19265221"/>
<feature type="transmembrane region" description="Helical" evidence="6">
    <location>
        <begin position="410"/>
        <end position="433"/>
    </location>
</feature>
<dbReference type="PIRSF" id="PIRSF006060">
    <property type="entry name" value="AA_transporter"/>
    <property type="match status" value="1"/>
</dbReference>
<feature type="transmembrane region" description="Helical" evidence="6">
    <location>
        <begin position="453"/>
        <end position="476"/>
    </location>
</feature>
<keyword evidence="5 6" id="KW-0472">Membrane</keyword>
<feature type="transmembrane region" description="Helical" evidence="6">
    <location>
        <begin position="160"/>
        <end position="182"/>
    </location>
</feature>
<feature type="transmembrane region" description="Helical" evidence="6">
    <location>
        <begin position="131"/>
        <end position="154"/>
    </location>
</feature>
<dbReference type="InParanoid" id="W3XK55"/>
<keyword evidence="4 6" id="KW-1133">Transmembrane helix</keyword>
<dbReference type="AlphaFoldDB" id="W3XK55"/>
<evidence type="ECO:0000256" key="2">
    <source>
        <dbReference type="ARBA" id="ARBA00022448"/>
    </source>
</evidence>
<dbReference type="FunFam" id="1.20.1740.10:FF:000001">
    <property type="entry name" value="Amino acid permease"/>
    <property type="match status" value="1"/>
</dbReference>
<dbReference type="PANTHER" id="PTHR43341:SF38">
    <property type="entry name" value="PROLINE TRANSPORTER (EUROFUNG)"/>
    <property type="match status" value="1"/>
</dbReference>
<feature type="transmembrane region" description="Helical" evidence="6">
    <location>
        <begin position="79"/>
        <end position="105"/>
    </location>
</feature>
<evidence type="ECO:0000256" key="4">
    <source>
        <dbReference type="ARBA" id="ARBA00022989"/>
    </source>
</evidence>
<keyword evidence="2" id="KW-0813">Transport</keyword>
<dbReference type="RefSeq" id="XP_007826980.1">
    <property type="nucleotide sequence ID" value="XM_007828789.1"/>
</dbReference>
<feature type="domain" description="Amino acid permease/ SLC12A" evidence="7">
    <location>
        <begin position="50"/>
        <end position="509"/>
    </location>
</feature>
<dbReference type="InterPro" id="IPR004841">
    <property type="entry name" value="AA-permease/SLC12A_dom"/>
</dbReference>
<evidence type="ECO:0000256" key="6">
    <source>
        <dbReference type="SAM" id="Phobius"/>
    </source>
</evidence>
<dbReference type="Pfam" id="PF00324">
    <property type="entry name" value="AA_permease"/>
    <property type="match status" value="1"/>
</dbReference>
<evidence type="ECO:0000313" key="8">
    <source>
        <dbReference type="EMBL" id="ETS86380.1"/>
    </source>
</evidence>
<reference evidence="9" key="1">
    <citation type="journal article" date="2015" name="BMC Genomics">
        <title>Genomic and transcriptomic analysis of the endophytic fungus Pestalotiopsis fici reveals its lifestyle and high potential for synthesis of natural products.</title>
        <authorList>
            <person name="Wang X."/>
            <person name="Zhang X."/>
            <person name="Liu L."/>
            <person name="Xiang M."/>
            <person name="Wang W."/>
            <person name="Sun X."/>
            <person name="Che Y."/>
            <person name="Guo L."/>
            <person name="Liu G."/>
            <person name="Guo L."/>
            <person name="Wang C."/>
            <person name="Yin W.B."/>
            <person name="Stadler M."/>
            <person name="Zhang X."/>
            <person name="Liu X."/>
        </authorList>
    </citation>
    <scope>NUCLEOTIDE SEQUENCE [LARGE SCALE GENOMIC DNA]</scope>
    <source>
        <strain evidence="9">W106-1 / CGMCC3.15140</strain>
    </source>
</reference>
<dbReference type="EMBL" id="KI912109">
    <property type="protein sequence ID" value="ETS86380.1"/>
    <property type="molecule type" value="Genomic_DNA"/>
</dbReference>
<feature type="transmembrane region" description="Helical" evidence="6">
    <location>
        <begin position="53"/>
        <end position="73"/>
    </location>
</feature>
<feature type="transmembrane region" description="Helical" evidence="6">
    <location>
        <begin position="376"/>
        <end position="398"/>
    </location>
</feature>
<proteinExistence type="predicted"/>
<dbReference type="eggNOG" id="KOG1286">
    <property type="taxonomic scope" value="Eukaryota"/>
</dbReference>
<dbReference type="InterPro" id="IPR050524">
    <property type="entry name" value="APC_YAT"/>
</dbReference>
<dbReference type="GO" id="GO:0015171">
    <property type="term" value="F:amino acid transmembrane transporter activity"/>
    <property type="evidence" value="ECO:0007669"/>
    <property type="project" value="TreeGrafter"/>
</dbReference>
<dbReference type="KEGG" id="pfy:PFICI_00208"/>
<dbReference type="PANTHER" id="PTHR43341">
    <property type="entry name" value="AMINO ACID PERMEASE"/>
    <property type="match status" value="1"/>
</dbReference>
<dbReference type="OMA" id="RHAQMMA"/>
<gene>
    <name evidence="8" type="ORF">PFICI_00208</name>
</gene>
<evidence type="ECO:0000313" key="9">
    <source>
        <dbReference type="Proteomes" id="UP000030651"/>
    </source>
</evidence>
<evidence type="ECO:0000256" key="3">
    <source>
        <dbReference type="ARBA" id="ARBA00022692"/>
    </source>
</evidence>
<comment type="subcellular location">
    <subcellularLocation>
        <location evidence="1">Membrane</location>
        <topology evidence="1">Multi-pass membrane protein</topology>
    </subcellularLocation>
</comment>
<evidence type="ECO:0000259" key="7">
    <source>
        <dbReference type="Pfam" id="PF00324"/>
    </source>
</evidence>
<feature type="transmembrane region" description="Helical" evidence="6">
    <location>
        <begin position="241"/>
        <end position="263"/>
    </location>
</feature>
<name>W3XK55_PESFW</name>
<dbReference type="GO" id="GO:0016020">
    <property type="term" value="C:membrane"/>
    <property type="evidence" value="ECO:0007669"/>
    <property type="project" value="UniProtKB-SubCell"/>
</dbReference>
<dbReference type="Gene3D" id="1.20.1740.10">
    <property type="entry name" value="Amino acid/polyamine transporter I"/>
    <property type="match status" value="1"/>
</dbReference>
<organism evidence="8 9">
    <name type="scientific">Pestalotiopsis fici (strain W106-1 / CGMCC3.15140)</name>
    <dbReference type="NCBI Taxonomy" id="1229662"/>
    <lineage>
        <taxon>Eukaryota</taxon>
        <taxon>Fungi</taxon>
        <taxon>Dikarya</taxon>
        <taxon>Ascomycota</taxon>
        <taxon>Pezizomycotina</taxon>
        <taxon>Sordariomycetes</taxon>
        <taxon>Xylariomycetidae</taxon>
        <taxon>Amphisphaeriales</taxon>
        <taxon>Sporocadaceae</taxon>
        <taxon>Pestalotiopsis</taxon>
    </lineage>
</organism>
<dbReference type="Proteomes" id="UP000030651">
    <property type="component" value="Unassembled WGS sequence"/>
</dbReference>
<evidence type="ECO:0000256" key="5">
    <source>
        <dbReference type="ARBA" id="ARBA00023136"/>
    </source>
</evidence>
<evidence type="ECO:0000256" key="1">
    <source>
        <dbReference type="ARBA" id="ARBA00004141"/>
    </source>
</evidence>
<keyword evidence="3 6" id="KW-0812">Transmembrane</keyword>
<feature type="transmembrane region" description="Helical" evidence="6">
    <location>
        <begin position="283"/>
        <end position="301"/>
    </location>
</feature>